<comment type="caution">
    <text evidence="2">The sequence shown here is derived from an EMBL/GenBank/DDBJ whole genome shotgun (WGS) entry which is preliminary data.</text>
</comment>
<keyword evidence="3" id="KW-1185">Reference proteome</keyword>
<accession>A0A1Y2FNY1</accession>
<feature type="chain" id="PRO_5012508361" description="Hydrophobic surface binding protein A-domain-containing protein" evidence="1">
    <location>
        <begin position="21"/>
        <end position="221"/>
    </location>
</feature>
<proteinExistence type="predicted"/>
<sequence>MIFKTNTLLALATVSIVAQAQAPASPSTGAAVNADSKIGGIPANVKAQLPKLDSKAVAAANQQQQEAGINELCAQSLSRVADSWKTAQQSVTTLASQTTGSAVDPAVQAAQRFLATTSPLISNNIRAGTKTDASLIKTYEDAGSAVGQAMGAISQVQQVQGMKPEILQAANMASINLQNLRTAQFATFGACGAAVGATIAATDEAKPAGVPGSAMKVVCGH</sequence>
<gene>
    <name evidence="2" type="ORF">BCR37DRAFT_391728</name>
</gene>
<name>A0A1Y2FNY1_PROLT</name>
<evidence type="ECO:0000256" key="1">
    <source>
        <dbReference type="SAM" id="SignalP"/>
    </source>
</evidence>
<evidence type="ECO:0000313" key="3">
    <source>
        <dbReference type="Proteomes" id="UP000193685"/>
    </source>
</evidence>
<dbReference type="AlphaFoldDB" id="A0A1Y2FNY1"/>
<reference evidence="2 3" key="1">
    <citation type="submission" date="2016-07" db="EMBL/GenBank/DDBJ databases">
        <title>Pervasive Adenine N6-methylation of Active Genes in Fungi.</title>
        <authorList>
            <consortium name="DOE Joint Genome Institute"/>
            <person name="Mondo S.J."/>
            <person name="Dannebaum R.O."/>
            <person name="Kuo R.C."/>
            <person name="Labutti K."/>
            <person name="Haridas S."/>
            <person name="Kuo A."/>
            <person name="Salamov A."/>
            <person name="Ahrendt S.R."/>
            <person name="Lipzen A."/>
            <person name="Sullivan W."/>
            <person name="Andreopoulos W.B."/>
            <person name="Clum A."/>
            <person name="Lindquist E."/>
            <person name="Daum C."/>
            <person name="Ramamoorthy G.K."/>
            <person name="Gryganskyi A."/>
            <person name="Culley D."/>
            <person name="Magnuson J.K."/>
            <person name="James T.Y."/>
            <person name="O'Malley M.A."/>
            <person name="Stajich J.E."/>
            <person name="Spatafora J.W."/>
            <person name="Visel A."/>
            <person name="Grigoriev I.V."/>
        </authorList>
    </citation>
    <scope>NUCLEOTIDE SEQUENCE [LARGE SCALE GENOMIC DNA]</scope>
    <source>
        <strain evidence="2 3">12-1054</strain>
    </source>
</reference>
<keyword evidence="1" id="KW-0732">Signal</keyword>
<dbReference type="GeneID" id="63787642"/>
<organism evidence="2 3">
    <name type="scientific">Protomyces lactucae-debilis</name>
    <dbReference type="NCBI Taxonomy" id="2754530"/>
    <lineage>
        <taxon>Eukaryota</taxon>
        <taxon>Fungi</taxon>
        <taxon>Dikarya</taxon>
        <taxon>Ascomycota</taxon>
        <taxon>Taphrinomycotina</taxon>
        <taxon>Taphrinomycetes</taxon>
        <taxon>Taphrinales</taxon>
        <taxon>Protomycetaceae</taxon>
        <taxon>Protomyces</taxon>
    </lineage>
</organism>
<evidence type="ECO:0000313" key="2">
    <source>
        <dbReference type="EMBL" id="ORY85034.1"/>
    </source>
</evidence>
<dbReference type="EMBL" id="MCFI01000005">
    <property type="protein sequence ID" value="ORY85034.1"/>
    <property type="molecule type" value="Genomic_DNA"/>
</dbReference>
<dbReference type="Proteomes" id="UP000193685">
    <property type="component" value="Unassembled WGS sequence"/>
</dbReference>
<protein>
    <recommendedName>
        <fullName evidence="4">Hydrophobic surface binding protein A-domain-containing protein</fullName>
    </recommendedName>
</protein>
<dbReference type="RefSeq" id="XP_040726817.1">
    <property type="nucleotide sequence ID" value="XM_040871043.1"/>
</dbReference>
<evidence type="ECO:0008006" key="4">
    <source>
        <dbReference type="Google" id="ProtNLM"/>
    </source>
</evidence>
<feature type="signal peptide" evidence="1">
    <location>
        <begin position="1"/>
        <end position="20"/>
    </location>
</feature>